<organism evidence="2 3">
    <name type="scientific">Williamsia herbipolensis</name>
    <dbReference type="NCBI Taxonomy" id="1603258"/>
    <lineage>
        <taxon>Bacteria</taxon>
        <taxon>Bacillati</taxon>
        <taxon>Actinomycetota</taxon>
        <taxon>Actinomycetes</taxon>
        <taxon>Mycobacteriales</taxon>
        <taxon>Nocardiaceae</taxon>
        <taxon>Williamsia</taxon>
    </lineage>
</organism>
<dbReference type="RefSeq" id="WP_328858135.1">
    <property type="nucleotide sequence ID" value="NZ_CP108021.1"/>
</dbReference>
<sequence>MDGSGSVGVHPPKREVFDVPAMTNTDNKGVVRPVRTYTETSFGLYMSRTADHPRFHHLESWLLPALGLRASIFHFVEGHRTGQRLYLDVGRFAGPDADGRWHAEDWYLDLVDVPGTPLELIDVDELVEAHAAGLMSTTETVRAVEIATAALVGCAERDHDIDRWLADVGAPLRWLDERAGQSGAPASDITRG</sequence>
<dbReference type="EMBL" id="CP108021">
    <property type="protein sequence ID" value="WUM20940.1"/>
    <property type="molecule type" value="Genomic_DNA"/>
</dbReference>
<evidence type="ECO:0000313" key="3">
    <source>
        <dbReference type="Proteomes" id="UP001432128"/>
    </source>
</evidence>
<proteinExistence type="predicted"/>
<feature type="domain" description="DUF402" evidence="1">
    <location>
        <begin position="30"/>
        <end position="158"/>
    </location>
</feature>
<protein>
    <submittedName>
        <fullName evidence="2">DUF402 domain-containing protein</fullName>
    </submittedName>
</protein>
<evidence type="ECO:0000313" key="2">
    <source>
        <dbReference type="EMBL" id="WUM20940.1"/>
    </source>
</evidence>
<dbReference type="Proteomes" id="UP001432128">
    <property type="component" value="Chromosome"/>
</dbReference>
<dbReference type="Pfam" id="PF04167">
    <property type="entry name" value="DUF402"/>
    <property type="match status" value="1"/>
</dbReference>
<dbReference type="Gene3D" id="2.40.380.10">
    <property type="entry name" value="FomD-like"/>
    <property type="match status" value="1"/>
</dbReference>
<dbReference type="InterPro" id="IPR007295">
    <property type="entry name" value="DUF402"/>
</dbReference>
<gene>
    <name evidence="2" type="ORF">OG579_03700</name>
</gene>
<dbReference type="InterPro" id="IPR014465">
    <property type="entry name" value="UCP012622"/>
</dbReference>
<dbReference type="AlphaFoldDB" id="A0AAU4K4E4"/>
<reference evidence="2 3" key="1">
    <citation type="submission" date="2022-10" db="EMBL/GenBank/DDBJ databases">
        <title>The complete genomes of actinobacterial strains from the NBC collection.</title>
        <authorList>
            <person name="Joergensen T.S."/>
            <person name="Alvarez Arevalo M."/>
            <person name="Sterndorff E.B."/>
            <person name="Faurdal D."/>
            <person name="Vuksanovic O."/>
            <person name="Mourched A.-S."/>
            <person name="Charusanti P."/>
            <person name="Shaw S."/>
            <person name="Blin K."/>
            <person name="Weber T."/>
        </authorList>
    </citation>
    <scope>NUCLEOTIDE SEQUENCE [LARGE SCALE GENOMIC DNA]</scope>
    <source>
        <strain evidence="2 3">NBC_00319</strain>
    </source>
</reference>
<dbReference type="PIRSF" id="PIRSF012622">
    <property type="entry name" value="UCP012622"/>
    <property type="match status" value="1"/>
</dbReference>
<keyword evidence="3" id="KW-1185">Reference proteome</keyword>
<dbReference type="InterPro" id="IPR035930">
    <property type="entry name" value="FomD-like_sf"/>
</dbReference>
<dbReference type="KEGG" id="whr:OG579_03700"/>
<accession>A0AAU4K4E4</accession>
<dbReference type="SUPFAM" id="SSF159234">
    <property type="entry name" value="FomD-like"/>
    <property type="match status" value="1"/>
</dbReference>
<name>A0AAU4K4E4_9NOCA</name>
<evidence type="ECO:0000259" key="1">
    <source>
        <dbReference type="Pfam" id="PF04167"/>
    </source>
</evidence>